<dbReference type="EMBL" id="BLPG01000001">
    <property type="protein sequence ID" value="GFJ95075.1"/>
    <property type="molecule type" value="Genomic_DNA"/>
</dbReference>
<protein>
    <recommendedName>
        <fullName evidence="2">HTH luxR-type domain-containing protein</fullName>
    </recommendedName>
</protein>
<dbReference type="GO" id="GO:0006355">
    <property type="term" value="P:regulation of DNA-templated transcription"/>
    <property type="evidence" value="ECO:0007669"/>
    <property type="project" value="InterPro"/>
</dbReference>
<proteinExistence type="predicted"/>
<gene>
    <name evidence="3" type="ORF">Prum_087170</name>
</gene>
<feature type="domain" description="HTH luxR-type" evidence="2">
    <location>
        <begin position="217"/>
        <end position="276"/>
    </location>
</feature>
<dbReference type="InterPro" id="IPR051797">
    <property type="entry name" value="TrmB-like"/>
</dbReference>
<evidence type="ECO:0000256" key="1">
    <source>
        <dbReference type="SAM" id="MobiDB-lite"/>
    </source>
</evidence>
<reference evidence="3 4" key="2">
    <citation type="submission" date="2020-03" db="EMBL/GenBank/DDBJ databases">
        <authorList>
            <person name="Ichikawa N."/>
            <person name="Kimura A."/>
            <person name="Kitahashi Y."/>
            <person name="Uohara A."/>
        </authorList>
    </citation>
    <scope>NUCLEOTIDE SEQUENCE [LARGE SCALE GENOMIC DNA]</scope>
    <source>
        <strain evidence="3 4">NBRC 108638</strain>
    </source>
</reference>
<accession>A0A6V8LQS6</accession>
<comment type="caution">
    <text evidence="3">The sequence shown here is derived from an EMBL/GenBank/DDBJ whole genome shotgun (WGS) entry which is preliminary data.</text>
</comment>
<dbReference type="AlphaFoldDB" id="A0A6V8LQS6"/>
<organism evidence="3 4">
    <name type="scientific">Phytohabitans rumicis</name>
    <dbReference type="NCBI Taxonomy" id="1076125"/>
    <lineage>
        <taxon>Bacteria</taxon>
        <taxon>Bacillati</taxon>
        <taxon>Actinomycetota</taxon>
        <taxon>Actinomycetes</taxon>
        <taxon>Micromonosporales</taxon>
        <taxon>Micromonosporaceae</taxon>
    </lineage>
</organism>
<evidence type="ECO:0000259" key="2">
    <source>
        <dbReference type="SMART" id="SM00421"/>
    </source>
</evidence>
<dbReference type="InterPro" id="IPR036388">
    <property type="entry name" value="WH-like_DNA-bd_sf"/>
</dbReference>
<dbReference type="InterPro" id="IPR000792">
    <property type="entry name" value="Tscrpt_reg_LuxR_C"/>
</dbReference>
<dbReference type="PANTHER" id="PTHR34293">
    <property type="entry name" value="HTH-TYPE TRANSCRIPTIONAL REGULATOR TRMBL2"/>
    <property type="match status" value="1"/>
</dbReference>
<dbReference type="Gene3D" id="1.10.10.10">
    <property type="entry name" value="Winged helix-like DNA-binding domain superfamily/Winged helix DNA-binding domain"/>
    <property type="match status" value="1"/>
</dbReference>
<name>A0A6V8LQS6_9ACTN</name>
<evidence type="ECO:0000313" key="4">
    <source>
        <dbReference type="Proteomes" id="UP000482960"/>
    </source>
</evidence>
<keyword evidence="4" id="KW-1185">Reference proteome</keyword>
<dbReference type="Proteomes" id="UP000482960">
    <property type="component" value="Unassembled WGS sequence"/>
</dbReference>
<feature type="region of interest" description="Disordered" evidence="1">
    <location>
        <begin position="137"/>
        <end position="161"/>
    </location>
</feature>
<dbReference type="PANTHER" id="PTHR34293:SF1">
    <property type="entry name" value="HTH-TYPE TRANSCRIPTIONAL REGULATOR TRMBL2"/>
    <property type="match status" value="1"/>
</dbReference>
<dbReference type="RefSeq" id="WP_173082494.1">
    <property type="nucleotide sequence ID" value="NZ_BAABJB010000022.1"/>
</dbReference>
<reference evidence="3 4" key="1">
    <citation type="submission" date="2020-03" db="EMBL/GenBank/DDBJ databases">
        <title>Whole genome shotgun sequence of Phytohabitans rumicis NBRC 108638.</title>
        <authorList>
            <person name="Komaki H."/>
            <person name="Tamura T."/>
        </authorList>
    </citation>
    <scope>NUCLEOTIDE SEQUENCE [LARGE SCALE GENOMIC DNA]</scope>
    <source>
        <strain evidence="3 4">NBRC 108638</strain>
    </source>
</reference>
<dbReference type="SMART" id="SM00421">
    <property type="entry name" value="HTH_LUXR"/>
    <property type="match status" value="1"/>
</dbReference>
<sequence length="289" mass="30346">MPTDQPLSVLGLSATQEAAYELLVDSPMSTVDELAGRWPYPEPLAPALAALAAAGLARATAGRYAPVPPRAAFDALLADGWRRLHREREETDRLARDRVSGGGAGPVEVVVGAEAVHEHVARAVASARREVRRLGAVGPEPPASVATRTIRPDPPAEPGHHVRTAGVPLDLCLVDDRLGLVPADGDRYGGCPALLVVHPSELLRALGLLFEALWERAGTPPARQEPDRLVGLLLTGLTDDAIGRALGVSTRTAQRRVGAMMAAAGARTRFQAGVQAALRAMPPPASPPR</sequence>
<evidence type="ECO:0000313" key="3">
    <source>
        <dbReference type="EMBL" id="GFJ95075.1"/>
    </source>
</evidence>